<feature type="transmembrane region" description="Helical" evidence="1">
    <location>
        <begin position="682"/>
        <end position="705"/>
    </location>
</feature>
<dbReference type="PROSITE" id="PS51192">
    <property type="entry name" value="HELICASE_ATP_BIND_1"/>
    <property type="match status" value="1"/>
</dbReference>
<name>A0A4Y8S9T7_9SPHI</name>
<keyword evidence="1" id="KW-1133">Transmembrane helix</keyword>
<dbReference type="Proteomes" id="UP000297540">
    <property type="component" value="Unassembled WGS sequence"/>
</dbReference>
<dbReference type="CDD" id="cd18785">
    <property type="entry name" value="SF2_C"/>
    <property type="match status" value="1"/>
</dbReference>
<evidence type="ECO:0000259" key="2">
    <source>
        <dbReference type="PROSITE" id="PS51192"/>
    </source>
</evidence>
<dbReference type="InterPro" id="IPR014001">
    <property type="entry name" value="Helicase_ATP-bd"/>
</dbReference>
<dbReference type="PANTHER" id="PTHR47396">
    <property type="entry name" value="TYPE I RESTRICTION ENZYME ECOKI R PROTEIN"/>
    <property type="match status" value="1"/>
</dbReference>
<feature type="transmembrane region" description="Helical" evidence="1">
    <location>
        <begin position="717"/>
        <end position="734"/>
    </location>
</feature>
<proteinExistence type="predicted"/>
<dbReference type="Gene3D" id="3.40.50.300">
    <property type="entry name" value="P-loop containing nucleotide triphosphate hydrolases"/>
    <property type="match status" value="2"/>
</dbReference>
<dbReference type="PANTHER" id="PTHR47396:SF1">
    <property type="entry name" value="ATP-DEPENDENT HELICASE IRC3-RELATED"/>
    <property type="match status" value="1"/>
</dbReference>
<feature type="domain" description="Helicase ATP-binding" evidence="2">
    <location>
        <begin position="25"/>
        <end position="207"/>
    </location>
</feature>
<protein>
    <submittedName>
        <fullName evidence="3">DEAD/DEAH box helicase</fullName>
    </submittedName>
</protein>
<keyword evidence="3" id="KW-0378">Hydrolase</keyword>
<dbReference type="GO" id="GO:0003677">
    <property type="term" value="F:DNA binding"/>
    <property type="evidence" value="ECO:0007669"/>
    <property type="project" value="InterPro"/>
</dbReference>
<dbReference type="InterPro" id="IPR027417">
    <property type="entry name" value="P-loop_NTPase"/>
</dbReference>
<dbReference type="GO" id="GO:0016787">
    <property type="term" value="F:hydrolase activity"/>
    <property type="evidence" value="ECO:0007669"/>
    <property type="project" value="InterPro"/>
</dbReference>
<accession>A0A4Y8S9T7</accession>
<keyword evidence="3" id="KW-0547">Nucleotide-binding</keyword>
<reference evidence="3 4" key="1">
    <citation type="journal article" date="2017" name="Int. J. Syst. Evol. Microbiol.">
        <title>Mucilaginibacterpsychrotolerans sp. nov., isolated from peatlands.</title>
        <authorList>
            <person name="Deng Y."/>
            <person name="Shen L."/>
            <person name="Xu B."/>
            <person name="Liu Y."/>
            <person name="Gu Z."/>
            <person name="Liu H."/>
            <person name="Zhou Y."/>
        </authorList>
    </citation>
    <scope>NUCLEOTIDE SEQUENCE [LARGE SCALE GENOMIC DNA]</scope>
    <source>
        <strain evidence="3 4">NH7-4</strain>
    </source>
</reference>
<dbReference type="OrthoDB" id="9759819at2"/>
<sequence>MDKFPIDIQFKHSWRTYQQRVLDNLDNYLLDGHLHIIAPPGSGKTILGLQVAITVNRPTLILAPTIAIRNQWIQKFCDSFLQTDTPPEWISREIRKPDFLTVVTYQGLHAACNNINAEAEEDSEELSSEEHTRPAQNQNLENIVLLLKALQVGTIVVDEAHHLKNEWWQTLIKIKQRLNPVIIGLTATPPYDVSANEWQRYIDLNGPIKVEISVPELVTEGDLCPHQDYVYLSQPTDSEWDNITSFRRNIENAFHSLKTDATLIEAIESHRGWTNPTENLEWIYSNLSFYSACLIFLNACGKTIPQCFVEITGNKNSRIPAFDYNWAETLLDFYLYKEKEDFKLYKDHKLKLEADLRRCGALENRQIMFSKNKKIVSSLTSSLSKLNSIERIVKFEYGQLGPSLRLVILTDFIRNEFYANSSDQVFDLNKIGIIPIFEKLRRSKNENFKIGVLTGSVVIIPKDAYPTFLAKIRVLGIHNIECGCLPADDDYILIQRCEQIKNDIVNIITQLFEQGEICVLVGTKSLLGEGWDAPSINSLILASVVGSFVLSNQMRGRAIRTQNDNADKTGNIWHLCCLDRTSTSGGADFEMLEKRCKCFVGVSDSLTIENGIGRLHLFTVASSVIMEESNQKTMLVAADREGLKHKWQNALETGANLVDEIKIPFSDIRGYKAVTKLYLNKTIAHLSAALGFGFMEFLIGTVQSLPRALSKVRSLNQLYLLLAFFGLAGLLIFGRKAYKTFKLYIKYLDIAKDLQQIGEVLLNTMIKVGMVKSDIPDLSIHASLDKLGGVSCHLQGGSTYESSAFINMLQEIIAPIDNPKYVIVRKSLLARFIKQKDFHTVPEYLGRNKESASYFAQQWEKKVGPCELIYTRTVAGRKILVQSRLKSLSSEFVEKNERISKWK</sequence>
<dbReference type="GO" id="GO:0005524">
    <property type="term" value="F:ATP binding"/>
    <property type="evidence" value="ECO:0007669"/>
    <property type="project" value="InterPro"/>
</dbReference>
<keyword evidence="1" id="KW-0812">Transmembrane</keyword>
<dbReference type="Pfam" id="PF04851">
    <property type="entry name" value="ResIII"/>
    <property type="match status" value="1"/>
</dbReference>
<dbReference type="RefSeq" id="WP_133233207.1">
    <property type="nucleotide sequence ID" value="NZ_SOZE01000020.1"/>
</dbReference>
<dbReference type="AlphaFoldDB" id="A0A4Y8S9T7"/>
<keyword evidence="3" id="KW-0347">Helicase</keyword>
<keyword evidence="1" id="KW-0472">Membrane</keyword>
<keyword evidence="3" id="KW-0067">ATP-binding</keyword>
<dbReference type="GO" id="GO:0004386">
    <property type="term" value="F:helicase activity"/>
    <property type="evidence" value="ECO:0007669"/>
    <property type="project" value="UniProtKB-KW"/>
</dbReference>
<organism evidence="3 4">
    <name type="scientific">Mucilaginibacter psychrotolerans</name>
    <dbReference type="NCBI Taxonomy" id="1524096"/>
    <lineage>
        <taxon>Bacteria</taxon>
        <taxon>Pseudomonadati</taxon>
        <taxon>Bacteroidota</taxon>
        <taxon>Sphingobacteriia</taxon>
        <taxon>Sphingobacteriales</taxon>
        <taxon>Sphingobacteriaceae</taxon>
        <taxon>Mucilaginibacter</taxon>
    </lineage>
</organism>
<dbReference type="SUPFAM" id="SSF52540">
    <property type="entry name" value="P-loop containing nucleoside triphosphate hydrolases"/>
    <property type="match status" value="1"/>
</dbReference>
<dbReference type="SMART" id="SM00487">
    <property type="entry name" value="DEXDc"/>
    <property type="match status" value="1"/>
</dbReference>
<dbReference type="GO" id="GO:0005829">
    <property type="term" value="C:cytosol"/>
    <property type="evidence" value="ECO:0007669"/>
    <property type="project" value="TreeGrafter"/>
</dbReference>
<evidence type="ECO:0000256" key="1">
    <source>
        <dbReference type="SAM" id="Phobius"/>
    </source>
</evidence>
<dbReference type="InterPro" id="IPR006935">
    <property type="entry name" value="Helicase/UvrB_N"/>
</dbReference>
<evidence type="ECO:0000313" key="3">
    <source>
        <dbReference type="EMBL" id="TFF35652.1"/>
    </source>
</evidence>
<keyword evidence="4" id="KW-1185">Reference proteome</keyword>
<gene>
    <name evidence="3" type="ORF">E2R66_18260</name>
</gene>
<dbReference type="EMBL" id="SOZE01000020">
    <property type="protein sequence ID" value="TFF35652.1"/>
    <property type="molecule type" value="Genomic_DNA"/>
</dbReference>
<evidence type="ECO:0000313" key="4">
    <source>
        <dbReference type="Proteomes" id="UP000297540"/>
    </source>
</evidence>
<feature type="transmembrane region" description="Helical" evidence="1">
    <location>
        <begin position="531"/>
        <end position="550"/>
    </location>
</feature>
<dbReference type="InterPro" id="IPR050742">
    <property type="entry name" value="Helicase_Restrict-Modif_Enz"/>
</dbReference>
<comment type="caution">
    <text evidence="3">The sequence shown here is derived from an EMBL/GenBank/DDBJ whole genome shotgun (WGS) entry which is preliminary data.</text>
</comment>